<proteinExistence type="predicted"/>
<keyword evidence="3" id="KW-1185">Reference proteome</keyword>
<dbReference type="EMBL" id="BAABGP010000028">
    <property type="protein sequence ID" value="GAA4491997.1"/>
    <property type="molecule type" value="Genomic_DNA"/>
</dbReference>
<reference evidence="3" key="1">
    <citation type="journal article" date="2019" name="Int. J. Syst. Evol. Microbiol.">
        <title>The Global Catalogue of Microorganisms (GCM) 10K type strain sequencing project: providing services to taxonomists for standard genome sequencing and annotation.</title>
        <authorList>
            <consortium name="The Broad Institute Genomics Platform"/>
            <consortium name="The Broad Institute Genome Sequencing Center for Infectious Disease"/>
            <person name="Wu L."/>
            <person name="Ma J."/>
        </authorList>
    </citation>
    <scope>NUCLEOTIDE SEQUENCE [LARGE SCALE GENOMIC DNA]</scope>
    <source>
        <strain evidence="3">JCM 17839</strain>
    </source>
</reference>
<name>A0ABP8PRJ1_9MICO</name>
<sequence>MTETIQCGSDNHDGGLADAVVIITPTNTAPTARCLWCAESLMTHLIRTGTAFTASPTGANTNSGTAPAEPAAALAAEADHGEEVGVSWEEGLVLHAGDADWHPWDEAVYGARPGNDR</sequence>
<organism evidence="2 3">
    <name type="scientific">Microbacterium panaciterrae</name>
    <dbReference type="NCBI Taxonomy" id="985759"/>
    <lineage>
        <taxon>Bacteria</taxon>
        <taxon>Bacillati</taxon>
        <taxon>Actinomycetota</taxon>
        <taxon>Actinomycetes</taxon>
        <taxon>Micrococcales</taxon>
        <taxon>Microbacteriaceae</taxon>
        <taxon>Microbacterium</taxon>
    </lineage>
</organism>
<feature type="compositionally biased region" description="Low complexity" evidence="1">
    <location>
        <begin position="66"/>
        <end position="76"/>
    </location>
</feature>
<comment type="caution">
    <text evidence="2">The sequence shown here is derived from an EMBL/GenBank/DDBJ whole genome shotgun (WGS) entry which is preliminary data.</text>
</comment>
<evidence type="ECO:0000256" key="1">
    <source>
        <dbReference type="SAM" id="MobiDB-lite"/>
    </source>
</evidence>
<gene>
    <name evidence="2" type="ORF">GCM10023171_36800</name>
</gene>
<feature type="compositionally biased region" description="Polar residues" evidence="1">
    <location>
        <begin position="53"/>
        <end position="65"/>
    </location>
</feature>
<dbReference type="Proteomes" id="UP001500731">
    <property type="component" value="Unassembled WGS sequence"/>
</dbReference>
<feature type="region of interest" description="Disordered" evidence="1">
    <location>
        <begin position="53"/>
        <end position="82"/>
    </location>
</feature>
<dbReference type="RefSeq" id="WP_345188962.1">
    <property type="nucleotide sequence ID" value="NZ_BAABGP010000028.1"/>
</dbReference>
<accession>A0ABP8PRJ1</accession>
<protein>
    <submittedName>
        <fullName evidence="2">Uncharacterized protein</fullName>
    </submittedName>
</protein>
<evidence type="ECO:0000313" key="2">
    <source>
        <dbReference type="EMBL" id="GAA4491997.1"/>
    </source>
</evidence>
<evidence type="ECO:0000313" key="3">
    <source>
        <dbReference type="Proteomes" id="UP001500731"/>
    </source>
</evidence>